<dbReference type="AlphaFoldDB" id="A0A0F9BP79"/>
<name>A0A0F9BP79_9ZZZZ</name>
<accession>A0A0F9BP79</accession>
<gene>
    <name evidence="1" type="ORF">LCGC14_2422930</name>
</gene>
<comment type="caution">
    <text evidence="1">The sequence shown here is derived from an EMBL/GenBank/DDBJ whole genome shotgun (WGS) entry which is preliminary data.</text>
</comment>
<evidence type="ECO:0000313" key="1">
    <source>
        <dbReference type="EMBL" id="KKL23684.1"/>
    </source>
</evidence>
<protein>
    <submittedName>
        <fullName evidence="1">Uncharacterized protein</fullName>
    </submittedName>
</protein>
<proteinExistence type="predicted"/>
<reference evidence="1" key="1">
    <citation type="journal article" date="2015" name="Nature">
        <title>Complex archaea that bridge the gap between prokaryotes and eukaryotes.</title>
        <authorList>
            <person name="Spang A."/>
            <person name="Saw J.H."/>
            <person name="Jorgensen S.L."/>
            <person name="Zaremba-Niedzwiedzka K."/>
            <person name="Martijn J."/>
            <person name="Lind A.E."/>
            <person name="van Eijk R."/>
            <person name="Schleper C."/>
            <person name="Guy L."/>
            <person name="Ettema T.J."/>
        </authorList>
    </citation>
    <scope>NUCLEOTIDE SEQUENCE</scope>
</reference>
<sequence>GNYSPINKIRDSGLWQVNNLNHECLTVQEFDDLKGHIDKSSNIT</sequence>
<organism evidence="1">
    <name type="scientific">marine sediment metagenome</name>
    <dbReference type="NCBI Taxonomy" id="412755"/>
    <lineage>
        <taxon>unclassified sequences</taxon>
        <taxon>metagenomes</taxon>
        <taxon>ecological metagenomes</taxon>
    </lineage>
</organism>
<feature type="non-terminal residue" evidence="1">
    <location>
        <position position="1"/>
    </location>
</feature>
<dbReference type="EMBL" id="LAZR01036884">
    <property type="protein sequence ID" value="KKL23684.1"/>
    <property type="molecule type" value="Genomic_DNA"/>
</dbReference>